<dbReference type="Pfam" id="PF00462">
    <property type="entry name" value="Glutaredoxin"/>
    <property type="match status" value="1"/>
</dbReference>
<dbReference type="SUPFAM" id="SSF52833">
    <property type="entry name" value="Thioredoxin-like"/>
    <property type="match status" value="1"/>
</dbReference>
<dbReference type="Proteomes" id="UP000030762">
    <property type="component" value="Unassembled WGS sequence"/>
</dbReference>
<evidence type="ECO:0000313" key="8">
    <source>
        <dbReference type="Proteomes" id="UP000030762"/>
    </source>
</evidence>
<dbReference type="PANTHER" id="PTHR46509:SF1">
    <property type="entry name" value="PHOSPHOADENOSINE PHOSPHOSULFATE REDUCTASE"/>
    <property type="match status" value="1"/>
</dbReference>
<dbReference type="EMBL" id="JH767164">
    <property type="protein sequence ID" value="EQC32416.1"/>
    <property type="molecule type" value="Genomic_DNA"/>
</dbReference>
<dbReference type="InterPro" id="IPR004511">
    <property type="entry name" value="PAPS/APS_Rdtase"/>
</dbReference>
<dbReference type="InterPro" id="IPR014729">
    <property type="entry name" value="Rossmann-like_a/b/a_fold"/>
</dbReference>
<comment type="pathway">
    <text evidence="3">Sulfur metabolism; hydrogen sulfide biosynthesis; sulfite from sulfate.</text>
</comment>
<dbReference type="RefSeq" id="XP_008614357.1">
    <property type="nucleotide sequence ID" value="XM_008616135.1"/>
</dbReference>
<reference evidence="7 8" key="1">
    <citation type="submission" date="2012-04" db="EMBL/GenBank/DDBJ databases">
        <title>The Genome Sequence of Saprolegnia declina VS20.</title>
        <authorList>
            <consortium name="The Broad Institute Genome Sequencing Platform"/>
            <person name="Russ C."/>
            <person name="Nusbaum C."/>
            <person name="Tyler B."/>
            <person name="van West P."/>
            <person name="Dieguez-Uribeondo J."/>
            <person name="de Bruijn I."/>
            <person name="Tripathy S."/>
            <person name="Jiang R."/>
            <person name="Young S.K."/>
            <person name="Zeng Q."/>
            <person name="Gargeya S."/>
            <person name="Fitzgerald M."/>
            <person name="Haas B."/>
            <person name="Abouelleil A."/>
            <person name="Alvarado L."/>
            <person name="Arachchi H.M."/>
            <person name="Berlin A."/>
            <person name="Chapman S.B."/>
            <person name="Goldberg J."/>
            <person name="Griggs A."/>
            <person name="Gujja S."/>
            <person name="Hansen M."/>
            <person name="Howarth C."/>
            <person name="Imamovic A."/>
            <person name="Larimer J."/>
            <person name="McCowen C."/>
            <person name="Montmayeur A."/>
            <person name="Murphy C."/>
            <person name="Neiman D."/>
            <person name="Pearson M."/>
            <person name="Priest M."/>
            <person name="Roberts A."/>
            <person name="Saif S."/>
            <person name="Shea T."/>
            <person name="Sisk P."/>
            <person name="Sykes S."/>
            <person name="Wortman J."/>
            <person name="Nusbaum C."/>
            <person name="Birren B."/>
        </authorList>
    </citation>
    <scope>NUCLEOTIDE SEQUENCE [LARGE SCALE GENOMIC DNA]</scope>
    <source>
        <strain evidence="7 8">VS20</strain>
    </source>
</reference>
<feature type="domain" description="Phosphoadenosine phosphosulphate reductase" evidence="6">
    <location>
        <begin position="95"/>
        <end position="268"/>
    </location>
</feature>
<evidence type="ECO:0000313" key="7">
    <source>
        <dbReference type="EMBL" id="EQC32416.1"/>
    </source>
</evidence>
<proteinExistence type="inferred from homology"/>
<dbReference type="VEuPathDB" id="FungiDB:SDRG_10158"/>
<dbReference type="InParanoid" id="T0QCJ8"/>
<accession>T0QCJ8</accession>
<dbReference type="NCBIfam" id="TIGR00434">
    <property type="entry name" value="cysH"/>
    <property type="match status" value="1"/>
</dbReference>
<evidence type="ECO:0000256" key="3">
    <source>
        <dbReference type="ARBA" id="ARBA00024327"/>
    </source>
</evidence>
<dbReference type="OMA" id="PLKAQGY"/>
<dbReference type="InterPro" id="IPR002109">
    <property type="entry name" value="Glutaredoxin"/>
</dbReference>
<dbReference type="NCBIfam" id="NF002537">
    <property type="entry name" value="PRK02090.1"/>
    <property type="match status" value="1"/>
</dbReference>
<dbReference type="STRING" id="1156394.T0QCJ8"/>
<dbReference type="OrthoDB" id="7869097at2759"/>
<dbReference type="InterPro" id="IPR002500">
    <property type="entry name" value="PAPS_reduct_dom"/>
</dbReference>
<dbReference type="PROSITE" id="PS51354">
    <property type="entry name" value="GLUTAREDOXIN_2"/>
    <property type="match status" value="1"/>
</dbReference>
<dbReference type="CDD" id="cd23945">
    <property type="entry name" value="PAPS_reductase"/>
    <property type="match status" value="1"/>
</dbReference>
<keyword evidence="2" id="KW-0560">Oxidoreductase</keyword>
<evidence type="ECO:0000256" key="4">
    <source>
        <dbReference type="SAM" id="MobiDB-lite"/>
    </source>
</evidence>
<organism evidence="7 8">
    <name type="scientific">Saprolegnia diclina (strain VS20)</name>
    <dbReference type="NCBI Taxonomy" id="1156394"/>
    <lineage>
        <taxon>Eukaryota</taxon>
        <taxon>Sar</taxon>
        <taxon>Stramenopiles</taxon>
        <taxon>Oomycota</taxon>
        <taxon>Saprolegniomycetes</taxon>
        <taxon>Saprolegniales</taxon>
        <taxon>Saprolegniaceae</taxon>
        <taxon>Saprolegnia</taxon>
    </lineage>
</organism>
<sequence length="379" mass="42019">MDGPIRDATVQDRNPRTTGRRGASARCDWYVKRRSRTAGPQVGAFGIRNTMTTDGRSNQDASALETLVADANAALRGRSAPEIVAWAVATFGDGVVLSSSFGVQSALMLHLVTAAKPNVPVVWVDTGYLFPETYAFANDLTTRLHLNLHISQSKLSPAHMEAMHGKLWEDETIDAHKRYGYIRKVEPMERTLRELGATALLVGLRAQQTSHRQSLDIVHLHNGRVKICPILEWTNADVDKYMTKHGLPYHPLKARGYETIGDTHSSRPVDATASGRDTRFRGVAQECGLHMNWSGPIIEHEAPLDTITVYSKPDCSYCHEAKRVLSEAKLDFKEYTVDVDISYTHLCDRVGHVVHTVPQIFVNDTYVGGCTELKAFLGV</sequence>
<dbReference type="GO" id="GO:0005737">
    <property type="term" value="C:cytoplasm"/>
    <property type="evidence" value="ECO:0007669"/>
    <property type="project" value="TreeGrafter"/>
</dbReference>
<dbReference type="PANTHER" id="PTHR46509">
    <property type="entry name" value="PHOSPHOADENOSINE PHOSPHOSULFATE REDUCTASE"/>
    <property type="match status" value="1"/>
</dbReference>
<evidence type="ECO:0000256" key="1">
    <source>
        <dbReference type="ARBA" id="ARBA00009732"/>
    </source>
</evidence>
<dbReference type="eggNOG" id="KOG0189">
    <property type="taxonomic scope" value="Eukaryota"/>
</dbReference>
<name>T0QCJ8_SAPDV</name>
<evidence type="ECO:0000259" key="6">
    <source>
        <dbReference type="Pfam" id="PF01507"/>
    </source>
</evidence>
<dbReference type="SUPFAM" id="SSF52402">
    <property type="entry name" value="Adenine nucleotide alpha hydrolases-like"/>
    <property type="match status" value="1"/>
</dbReference>
<dbReference type="Gene3D" id="3.40.30.10">
    <property type="entry name" value="Glutaredoxin"/>
    <property type="match status" value="1"/>
</dbReference>
<dbReference type="HAMAP" id="MF_00063">
    <property type="entry name" value="CysH"/>
    <property type="match status" value="1"/>
</dbReference>
<gene>
    <name evidence="7" type="ORF">SDRG_10158</name>
</gene>
<dbReference type="AlphaFoldDB" id="T0QCJ8"/>
<dbReference type="Gene3D" id="3.40.50.620">
    <property type="entry name" value="HUPs"/>
    <property type="match status" value="1"/>
</dbReference>
<protein>
    <submittedName>
        <fullName evidence="7">Phosphoadenosine phosphosulfate reductase</fullName>
    </submittedName>
</protein>
<evidence type="ECO:0000256" key="2">
    <source>
        <dbReference type="ARBA" id="ARBA00023002"/>
    </source>
</evidence>
<dbReference type="Pfam" id="PF01507">
    <property type="entry name" value="PAPS_reduct"/>
    <property type="match status" value="1"/>
</dbReference>
<keyword evidence="8" id="KW-1185">Reference proteome</keyword>
<comment type="similarity">
    <text evidence="1">Belongs to the PAPS reductase family. CysH subfamily.</text>
</comment>
<evidence type="ECO:0000259" key="5">
    <source>
        <dbReference type="Pfam" id="PF00462"/>
    </source>
</evidence>
<dbReference type="GeneID" id="19950885"/>
<dbReference type="InterPro" id="IPR014025">
    <property type="entry name" value="Glutaredoxin_subgr"/>
</dbReference>
<feature type="domain" description="Glutaredoxin" evidence="5">
    <location>
        <begin position="307"/>
        <end position="367"/>
    </location>
</feature>
<dbReference type="GO" id="GO:0019379">
    <property type="term" value="P:sulfate assimilation, phosphoadenylyl sulfate reduction by phosphoadenylyl-sulfate reductase (thioredoxin)"/>
    <property type="evidence" value="ECO:0007669"/>
    <property type="project" value="InterPro"/>
</dbReference>
<feature type="region of interest" description="Disordered" evidence="4">
    <location>
        <begin position="1"/>
        <end position="24"/>
    </location>
</feature>
<dbReference type="PRINTS" id="PR00160">
    <property type="entry name" value="GLUTAREDOXIN"/>
</dbReference>
<dbReference type="GO" id="GO:0004604">
    <property type="term" value="F:phosphoadenylyl-sulfate reductase (thioredoxin) activity"/>
    <property type="evidence" value="ECO:0007669"/>
    <property type="project" value="InterPro"/>
</dbReference>
<dbReference type="InterPro" id="IPR036249">
    <property type="entry name" value="Thioredoxin-like_sf"/>
</dbReference>